<dbReference type="AlphaFoldDB" id="A0A6J2YB82"/>
<feature type="compositionally biased region" description="Acidic residues" evidence="2">
    <location>
        <begin position="380"/>
        <end position="389"/>
    </location>
</feature>
<evidence type="ECO:0000313" key="4">
    <source>
        <dbReference type="Proteomes" id="UP000504635"/>
    </source>
</evidence>
<keyword evidence="3" id="KW-1133">Transmembrane helix</keyword>
<evidence type="ECO:0000313" key="5">
    <source>
        <dbReference type="RefSeq" id="XP_030761133.1"/>
    </source>
</evidence>
<keyword evidence="3" id="KW-0472">Membrane</keyword>
<dbReference type="KEGG" id="soy:115886184"/>
<keyword evidence="1" id="KW-0175">Coiled coil</keyword>
<keyword evidence="3" id="KW-0812">Transmembrane</keyword>
<evidence type="ECO:0000256" key="1">
    <source>
        <dbReference type="SAM" id="Coils"/>
    </source>
</evidence>
<feature type="compositionally biased region" description="Low complexity" evidence="2">
    <location>
        <begin position="227"/>
        <end position="239"/>
    </location>
</feature>
<dbReference type="Proteomes" id="UP000504635">
    <property type="component" value="Unplaced"/>
</dbReference>
<organism evidence="4 5">
    <name type="scientific">Sitophilus oryzae</name>
    <name type="common">Rice weevil</name>
    <name type="synonym">Curculio oryzae</name>
    <dbReference type="NCBI Taxonomy" id="7048"/>
    <lineage>
        <taxon>Eukaryota</taxon>
        <taxon>Metazoa</taxon>
        <taxon>Ecdysozoa</taxon>
        <taxon>Arthropoda</taxon>
        <taxon>Hexapoda</taxon>
        <taxon>Insecta</taxon>
        <taxon>Pterygota</taxon>
        <taxon>Neoptera</taxon>
        <taxon>Endopterygota</taxon>
        <taxon>Coleoptera</taxon>
        <taxon>Polyphaga</taxon>
        <taxon>Cucujiformia</taxon>
        <taxon>Curculionidae</taxon>
        <taxon>Dryophthorinae</taxon>
        <taxon>Sitophilus</taxon>
    </lineage>
</organism>
<proteinExistence type="predicted"/>
<accession>A0A6J2YB82</accession>
<dbReference type="InParanoid" id="A0A6J2YB82"/>
<feature type="coiled-coil region" evidence="1">
    <location>
        <begin position="70"/>
        <end position="168"/>
    </location>
</feature>
<feature type="compositionally biased region" description="Polar residues" evidence="2">
    <location>
        <begin position="250"/>
        <end position="266"/>
    </location>
</feature>
<feature type="region of interest" description="Disordered" evidence="2">
    <location>
        <begin position="210"/>
        <end position="269"/>
    </location>
</feature>
<gene>
    <name evidence="5" type="primary">LOC115886184</name>
</gene>
<feature type="compositionally biased region" description="Basic and acidic residues" evidence="2">
    <location>
        <begin position="355"/>
        <end position="379"/>
    </location>
</feature>
<dbReference type="GeneID" id="115886184"/>
<feature type="region of interest" description="Disordered" evidence="2">
    <location>
        <begin position="282"/>
        <end position="401"/>
    </location>
</feature>
<name>A0A6J2YB82_SITOR</name>
<evidence type="ECO:0000256" key="3">
    <source>
        <dbReference type="SAM" id="Phobius"/>
    </source>
</evidence>
<protein>
    <submittedName>
        <fullName evidence="5">Myb-like protein X</fullName>
    </submittedName>
</protein>
<dbReference type="RefSeq" id="XP_030761133.1">
    <property type="nucleotide sequence ID" value="XM_030905273.1"/>
</dbReference>
<feature type="compositionally biased region" description="Basic and acidic residues" evidence="2">
    <location>
        <begin position="314"/>
        <end position="335"/>
    </location>
</feature>
<evidence type="ECO:0000256" key="2">
    <source>
        <dbReference type="SAM" id="MobiDB-lite"/>
    </source>
</evidence>
<sequence length="401" mass="45439">MTSSRVIRGTKAKIFFCVSGVLIVTGLIAIYQNALSQLDETRKNNVICSRQNEHFSMQIRVLGDNEKKLEESLKREVAQHQKKITEENLKNEKVLSDSLLEFSALKQHCDLLKTEYADFQEECSKTQKEQLDEINSLQAKLKEANKELKKVQESREQVKTRFVEQELENKKLKIALSENANNKEAKDTISFFSNKFHDLEDKYNVLQKKCEPSDRPSAAETNVQQPENNNNKAASEKSSLNLPAFKAAEQPSSSTKAGPKASSQHGNLIGAKPIILPNVTMESAKKDGHLKPPQGVPAVPVNREDQNEQPPETQQDRDKIGKEEPENENVAKEVVDQSQNNVFDDLALGDMGQNLDRKEESLKLSDNKKHDDPDYKDIQREEDEDDDVYPDNRQADPVVRN</sequence>
<feature type="transmembrane region" description="Helical" evidence="3">
    <location>
        <begin position="12"/>
        <end position="31"/>
    </location>
</feature>
<reference evidence="5" key="1">
    <citation type="submission" date="2025-08" db="UniProtKB">
        <authorList>
            <consortium name="RefSeq"/>
        </authorList>
    </citation>
    <scope>IDENTIFICATION</scope>
    <source>
        <tissue evidence="5">Gonads</tissue>
    </source>
</reference>
<keyword evidence="4" id="KW-1185">Reference proteome</keyword>
<dbReference type="OrthoDB" id="6288648at2759"/>